<dbReference type="EMBL" id="FOXH01000014">
    <property type="protein sequence ID" value="SFQ30341.1"/>
    <property type="molecule type" value="Genomic_DNA"/>
</dbReference>
<dbReference type="CDD" id="cd01043">
    <property type="entry name" value="DPS"/>
    <property type="match status" value="1"/>
</dbReference>
<dbReference type="OrthoDB" id="9797023at2"/>
<evidence type="ECO:0000259" key="4">
    <source>
        <dbReference type="Pfam" id="PF00210"/>
    </source>
</evidence>
<keyword evidence="6" id="KW-1185">Reference proteome</keyword>
<dbReference type="Gene3D" id="1.20.1260.10">
    <property type="match status" value="1"/>
</dbReference>
<dbReference type="InterPro" id="IPR008331">
    <property type="entry name" value="Ferritin_DPS_dom"/>
</dbReference>
<dbReference type="PANTHER" id="PTHR42932">
    <property type="entry name" value="GENERAL STRESS PROTEIN 20U"/>
    <property type="match status" value="1"/>
</dbReference>
<keyword evidence="3" id="KW-0175">Coiled coil</keyword>
<dbReference type="InterPro" id="IPR002177">
    <property type="entry name" value="DPS_DNA-bd"/>
</dbReference>
<dbReference type="Pfam" id="PF00210">
    <property type="entry name" value="Ferritin"/>
    <property type="match status" value="1"/>
</dbReference>
<gene>
    <name evidence="5" type="ORF">SAMN04515674_11494</name>
</gene>
<feature type="domain" description="Ferritin/DPS" evidence="4">
    <location>
        <begin position="19"/>
        <end position="156"/>
    </location>
</feature>
<dbReference type="InterPro" id="IPR012347">
    <property type="entry name" value="Ferritin-like"/>
</dbReference>
<evidence type="ECO:0000256" key="2">
    <source>
        <dbReference type="RuleBase" id="RU003875"/>
    </source>
</evidence>
<dbReference type="GO" id="GO:0008199">
    <property type="term" value="F:ferric iron binding"/>
    <property type="evidence" value="ECO:0007669"/>
    <property type="project" value="InterPro"/>
</dbReference>
<proteinExistence type="inferred from homology"/>
<dbReference type="PIRSF" id="PIRSF005900">
    <property type="entry name" value="Dps"/>
    <property type="match status" value="1"/>
</dbReference>
<evidence type="ECO:0000256" key="3">
    <source>
        <dbReference type="SAM" id="Coils"/>
    </source>
</evidence>
<dbReference type="RefSeq" id="WP_092018965.1">
    <property type="nucleotide sequence ID" value="NZ_FOXH01000014.1"/>
</dbReference>
<dbReference type="PANTHER" id="PTHR42932:SF3">
    <property type="entry name" value="DNA PROTECTION DURING STARVATION PROTEIN"/>
    <property type="match status" value="1"/>
</dbReference>
<dbReference type="PRINTS" id="PR01346">
    <property type="entry name" value="HELNAPAPROT"/>
</dbReference>
<evidence type="ECO:0000256" key="1">
    <source>
        <dbReference type="ARBA" id="ARBA00009497"/>
    </source>
</evidence>
<evidence type="ECO:0000313" key="5">
    <source>
        <dbReference type="EMBL" id="SFQ30341.1"/>
    </source>
</evidence>
<protein>
    <submittedName>
        <fullName evidence="5">Starvation-inducible DNA-binding protein</fullName>
    </submittedName>
</protein>
<name>A0A1I5XEF6_9BACT</name>
<sequence>MKPNIGITETNLESVASVLTTVLANEMVLYTKTRKYHWNVSGESFMEYHKLFEEQYEQLEESIDEVAERIGKLGSQTIGSLQEFLEHSTLKESVGKNPSSKEMIKELLADHEELIITLRKDVDLCAEQFQDAGTADFLTGLMEQHETITWTLRRYLS</sequence>
<dbReference type="Proteomes" id="UP000199306">
    <property type="component" value="Unassembled WGS sequence"/>
</dbReference>
<dbReference type="AlphaFoldDB" id="A0A1I5XEF6"/>
<dbReference type="STRING" id="1079859.SAMN04515674_11494"/>
<evidence type="ECO:0000313" key="6">
    <source>
        <dbReference type="Proteomes" id="UP000199306"/>
    </source>
</evidence>
<dbReference type="SUPFAM" id="SSF47240">
    <property type="entry name" value="Ferritin-like"/>
    <property type="match status" value="1"/>
</dbReference>
<accession>A0A1I5XEF6</accession>
<comment type="similarity">
    <text evidence="1 2">Belongs to the Dps family.</text>
</comment>
<dbReference type="GO" id="GO:0003677">
    <property type="term" value="F:DNA binding"/>
    <property type="evidence" value="ECO:0007669"/>
    <property type="project" value="UniProtKB-KW"/>
</dbReference>
<reference evidence="5 6" key="1">
    <citation type="submission" date="2016-10" db="EMBL/GenBank/DDBJ databases">
        <authorList>
            <person name="de Groot N.N."/>
        </authorList>
    </citation>
    <scope>NUCLEOTIDE SEQUENCE [LARGE SCALE GENOMIC DNA]</scope>
    <source>
        <strain evidence="6">E92,LMG 26720,CCM 7988</strain>
    </source>
</reference>
<dbReference type="InterPro" id="IPR009078">
    <property type="entry name" value="Ferritin-like_SF"/>
</dbReference>
<keyword evidence="5" id="KW-0238">DNA-binding</keyword>
<organism evidence="5 6">
    <name type="scientific">Pseudarcicella hirudinis</name>
    <dbReference type="NCBI Taxonomy" id="1079859"/>
    <lineage>
        <taxon>Bacteria</taxon>
        <taxon>Pseudomonadati</taxon>
        <taxon>Bacteroidota</taxon>
        <taxon>Cytophagia</taxon>
        <taxon>Cytophagales</taxon>
        <taxon>Flectobacillaceae</taxon>
        <taxon>Pseudarcicella</taxon>
    </lineage>
</organism>
<feature type="coiled-coil region" evidence="3">
    <location>
        <begin position="49"/>
        <end position="76"/>
    </location>
</feature>